<dbReference type="SMART" id="SM00490">
    <property type="entry name" value="HELICc"/>
    <property type="match status" value="1"/>
</dbReference>
<dbReference type="GO" id="GO:0003676">
    <property type="term" value="F:nucleic acid binding"/>
    <property type="evidence" value="ECO:0007669"/>
    <property type="project" value="InterPro"/>
</dbReference>
<keyword evidence="9" id="KW-1185">Reference proteome</keyword>
<dbReference type="Gene3D" id="1.10.3380.30">
    <property type="match status" value="1"/>
</dbReference>
<keyword evidence="4" id="KW-0067">ATP-binding</keyword>
<evidence type="ECO:0000256" key="5">
    <source>
        <dbReference type="SAM" id="MobiDB-lite"/>
    </source>
</evidence>
<dbReference type="GO" id="GO:0016787">
    <property type="term" value="F:hydrolase activity"/>
    <property type="evidence" value="ECO:0007669"/>
    <property type="project" value="UniProtKB-KW"/>
</dbReference>
<dbReference type="Proteomes" id="UP000218505">
    <property type="component" value="Chromosome"/>
</dbReference>
<dbReference type="PROSITE" id="PS51194">
    <property type="entry name" value="HELICASE_CTER"/>
    <property type="match status" value="1"/>
</dbReference>
<dbReference type="InterPro" id="IPR050474">
    <property type="entry name" value="Hel308_SKI2-like"/>
</dbReference>
<protein>
    <submittedName>
        <fullName evidence="8">DEAD/DEAH box helicase</fullName>
    </submittedName>
</protein>
<evidence type="ECO:0000313" key="9">
    <source>
        <dbReference type="Proteomes" id="UP000218505"/>
    </source>
</evidence>
<evidence type="ECO:0000256" key="2">
    <source>
        <dbReference type="ARBA" id="ARBA00022801"/>
    </source>
</evidence>
<feature type="compositionally biased region" description="Low complexity" evidence="5">
    <location>
        <begin position="297"/>
        <end position="339"/>
    </location>
</feature>
<feature type="compositionally biased region" description="Pro residues" evidence="5">
    <location>
        <begin position="363"/>
        <end position="372"/>
    </location>
</feature>
<keyword evidence="1" id="KW-0547">Nucleotide-binding</keyword>
<dbReference type="InterPro" id="IPR001650">
    <property type="entry name" value="Helicase_C-like"/>
</dbReference>
<dbReference type="EMBL" id="CP023445">
    <property type="protein sequence ID" value="ATE54073.1"/>
    <property type="molecule type" value="Genomic_DNA"/>
</dbReference>
<accession>A0A290Z536</accession>
<organism evidence="8 9">
    <name type="scientific">Actinosynnema pretiosum</name>
    <dbReference type="NCBI Taxonomy" id="42197"/>
    <lineage>
        <taxon>Bacteria</taxon>
        <taxon>Bacillati</taxon>
        <taxon>Actinomycetota</taxon>
        <taxon>Actinomycetes</taxon>
        <taxon>Pseudonocardiales</taxon>
        <taxon>Pseudonocardiaceae</taxon>
        <taxon>Actinosynnema</taxon>
    </lineage>
</organism>
<gene>
    <name evidence="8" type="ORF">CNX65_12860</name>
</gene>
<dbReference type="InterPro" id="IPR014001">
    <property type="entry name" value="Helicase_ATP-bd"/>
</dbReference>
<dbReference type="GO" id="GO:0005524">
    <property type="term" value="F:ATP binding"/>
    <property type="evidence" value="ECO:0007669"/>
    <property type="project" value="UniProtKB-KW"/>
</dbReference>
<keyword evidence="2" id="KW-0378">Hydrolase</keyword>
<reference evidence="8" key="1">
    <citation type="submission" date="2017-09" db="EMBL/GenBank/DDBJ databases">
        <title>Complete Genome Sequence of ansamitocin-producing Bacterium Actinosynnema pretiosum X47.</title>
        <authorList>
            <person name="Cao G."/>
            <person name="Zong G."/>
            <person name="Zhong C."/>
            <person name="Fu J."/>
        </authorList>
    </citation>
    <scope>NUCLEOTIDE SEQUENCE [LARGE SCALE GENOMIC DNA]</scope>
    <source>
        <strain evidence="8">X47</strain>
    </source>
</reference>
<feature type="compositionally biased region" description="Low complexity" evidence="5">
    <location>
        <begin position="346"/>
        <end position="362"/>
    </location>
</feature>
<dbReference type="Pfam" id="PF00271">
    <property type="entry name" value="Helicase_C"/>
    <property type="match status" value="1"/>
</dbReference>
<feature type="region of interest" description="Disordered" evidence="5">
    <location>
        <begin position="132"/>
        <end position="406"/>
    </location>
</feature>
<dbReference type="Pfam" id="PF00270">
    <property type="entry name" value="DEAD"/>
    <property type="match status" value="1"/>
</dbReference>
<dbReference type="RefSeq" id="WP_096492995.1">
    <property type="nucleotide sequence ID" value="NZ_CP023445.1"/>
</dbReference>
<feature type="domain" description="Helicase C-terminal" evidence="7">
    <location>
        <begin position="788"/>
        <end position="978"/>
    </location>
</feature>
<dbReference type="InterPro" id="IPR027417">
    <property type="entry name" value="P-loop_NTPase"/>
</dbReference>
<evidence type="ECO:0000256" key="4">
    <source>
        <dbReference type="ARBA" id="ARBA00022840"/>
    </source>
</evidence>
<dbReference type="SMART" id="SM00487">
    <property type="entry name" value="DEXDc"/>
    <property type="match status" value="1"/>
</dbReference>
<feature type="region of interest" description="Disordered" evidence="5">
    <location>
        <begin position="1281"/>
        <end position="1305"/>
    </location>
</feature>
<dbReference type="InterPro" id="IPR011545">
    <property type="entry name" value="DEAD/DEAH_box_helicase_dom"/>
</dbReference>
<feature type="domain" description="Helicase ATP-binding" evidence="6">
    <location>
        <begin position="594"/>
        <end position="763"/>
    </location>
</feature>
<sequence>MVGRDTSVAGVVQARWGVRPEPAIARYAEPGWQLSPLPVEKSCPGCGGELHGLYRAHPSGGKQQLQAAVACPGCPATFTLRELKLAQRAVVGDLKPDAVARRMAEDAQLASLALEVDERPVEAERLVEPERPRYVREADAPELPGPWDVEPANPWADEPPQRAPEPERRPVAPAQPRGLVPRRPVEQPPEPEYPLDLGYPVERPAPREEPPPAAPELKYTRPSQRGKAEADVPVVRPRARRPLKFERKSRLRPDDFARHEGDAPAERPDAGPFAEPAPAERASVERAPVEPAPAGQEPAGRGPAEQAPAEPAPAEQEPAGRGPADQAPAEPAQVEPPQHADAEESAPLAADTAEPAARTTPVEPAPVEPAPVMPALVVPTTRPTPAEPSPHPAPSGPVLGPQPAPARRTATAVVAARIRAILATTPVPTAAAEEFPALPHHLLADADADTVPVWWCKTTDPTLKPPPAPPGADLRVLLPAHPDFADLRTLLRSEGVPFRELPHWLEQETVTSLDAPLRATAHLSEVGGVVAEACEPVAEDAALAARLAFQVVWDLHEPPGPTPPPAPTAELVPEHWLPYLPFPVLNPAQAQAAPAIVDTDEHLLVTAPTGAGKTTIGMLAVLKAILDEGRKAAWLVPQRSLTDELDRELRAWRGQGLRVERLSGEHAVDVERVRAADLWVATTEKFEAVCRAASLQAALGEVGCLVVDEIHLLGSPGRGALLEALLARVRGADSPVRIVGLSATVTNAAEVAEWLQARMVATAWRPSKVTWQLPTVPATSGFAAASRVREQVAVDLVGRHTEGGGSVLVFCGSKRNVLSTAMAVAAERGAELPAPDDLDALEAACAAVGVRMHYSDYEHKHAAERAFRARESDVLVATSTVAAGVNLPARAVVVRDSSIGGEPMDTSTVLQMFGRAGRIGAGETEGWSYLVVDESQRAAWQARLVAGYSVYSRIRESLADHVLAEVLQGRVTTEADARAWWVQTLAHAQGDDDESVVVEAVGFLVEQGYLTRSGDALATTELGRLTARMMVPTSTGQRLRSALALLPVPADADDAEDALSLVLSVAVPELAGVAVPERVRPAVATAVKACGVTSRITGATSVRGLGSSATTAPGDLAWAALLLVARSPRAFAGARRAVAGIPLSTLHPVLEQAPRYLSWLAAQGVHGTVHPWIAVVAADLDQRVRWRALGPARGAGRLLWLCERMATRQRARELVPGLWRSATASGLRSPDWRAGRPPAGCELDRVGYTALLRERVTGAELAAGPEAARVACTAGATAITWRGKETGPPTPTGGERELPYPEPPASGEAAVGVAVFTRRGDYRATGWLAAYDALAGPEEEPVRERAPRRRGLGMV</sequence>
<dbReference type="InterPro" id="IPR036390">
    <property type="entry name" value="WH_DNA-bd_sf"/>
</dbReference>
<evidence type="ECO:0000259" key="6">
    <source>
        <dbReference type="PROSITE" id="PS51192"/>
    </source>
</evidence>
<evidence type="ECO:0000256" key="1">
    <source>
        <dbReference type="ARBA" id="ARBA00022741"/>
    </source>
</evidence>
<feature type="compositionally biased region" description="Low complexity" evidence="5">
    <location>
        <begin position="373"/>
        <end position="384"/>
    </location>
</feature>
<dbReference type="GO" id="GO:0004386">
    <property type="term" value="F:helicase activity"/>
    <property type="evidence" value="ECO:0007669"/>
    <property type="project" value="UniProtKB-KW"/>
</dbReference>
<dbReference type="PANTHER" id="PTHR47961">
    <property type="entry name" value="DNA POLYMERASE THETA, PUTATIVE (AFU_ORTHOLOGUE AFUA_1G05260)-RELATED"/>
    <property type="match status" value="1"/>
</dbReference>
<evidence type="ECO:0000313" key="8">
    <source>
        <dbReference type="EMBL" id="ATE54073.1"/>
    </source>
</evidence>
<evidence type="ECO:0000259" key="7">
    <source>
        <dbReference type="PROSITE" id="PS51194"/>
    </source>
</evidence>
<feature type="compositionally biased region" description="Pro residues" evidence="5">
    <location>
        <begin position="385"/>
        <end position="404"/>
    </location>
</feature>
<name>A0A290Z536_9PSEU</name>
<proteinExistence type="predicted"/>
<evidence type="ECO:0000256" key="3">
    <source>
        <dbReference type="ARBA" id="ARBA00022806"/>
    </source>
</evidence>
<feature type="compositionally biased region" description="Basic and acidic residues" evidence="5">
    <location>
        <begin position="243"/>
        <end position="269"/>
    </location>
</feature>
<dbReference type="KEGG" id="apre:CNX65_12860"/>
<keyword evidence="3 8" id="KW-0347">Helicase</keyword>
<dbReference type="Gene3D" id="3.40.50.300">
    <property type="entry name" value="P-loop containing nucleotide triphosphate hydrolases"/>
    <property type="match status" value="2"/>
</dbReference>
<dbReference type="PROSITE" id="PS51192">
    <property type="entry name" value="HELICASE_ATP_BIND_1"/>
    <property type="match status" value="1"/>
</dbReference>
<dbReference type="PANTHER" id="PTHR47961:SF6">
    <property type="entry name" value="DNA-DIRECTED DNA POLYMERASE"/>
    <property type="match status" value="1"/>
</dbReference>
<dbReference type="SUPFAM" id="SSF46785">
    <property type="entry name" value="Winged helix' DNA-binding domain"/>
    <property type="match status" value="1"/>
</dbReference>
<dbReference type="SUPFAM" id="SSF52540">
    <property type="entry name" value="P-loop containing nucleoside triphosphate hydrolases"/>
    <property type="match status" value="1"/>
</dbReference>